<accession>A0ABS2RN52</accession>
<gene>
    <name evidence="1" type="ORF">JOE57_002290</name>
</gene>
<keyword evidence="2" id="KW-1185">Reference proteome</keyword>
<comment type="caution">
    <text evidence="1">The sequence shown here is derived from an EMBL/GenBank/DDBJ whole genome shotgun (WGS) entry which is preliminary data.</text>
</comment>
<protein>
    <recommendedName>
        <fullName evidence="3">HEPN domain-containing protein</fullName>
    </recommendedName>
</protein>
<evidence type="ECO:0008006" key="3">
    <source>
        <dbReference type="Google" id="ProtNLM"/>
    </source>
</evidence>
<proteinExistence type="predicted"/>
<reference evidence="1 2" key="1">
    <citation type="submission" date="2021-01" db="EMBL/GenBank/DDBJ databases">
        <title>Sequencing the genomes of 1000 actinobacteria strains.</title>
        <authorList>
            <person name="Klenk H.-P."/>
        </authorList>
    </citation>
    <scope>NUCLEOTIDE SEQUENCE [LARGE SCALE GENOMIC DNA]</scope>
    <source>
        <strain evidence="1 2">DSM 18662</strain>
    </source>
</reference>
<evidence type="ECO:0000313" key="2">
    <source>
        <dbReference type="Proteomes" id="UP000704762"/>
    </source>
</evidence>
<evidence type="ECO:0000313" key="1">
    <source>
        <dbReference type="EMBL" id="MBM7799369.1"/>
    </source>
</evidence>
<dbReference type="Proteomes" id="UP000704762">
    <property type="component" value="Unassembled WGS sequence"/>
</dbReference>
<sequence length="209" mass="24899">MDDEDDFLWPVAGLNILAGGNEQRYYAFLQWQHSPDIREYGYISGFRLAAELMFKHIKETGSDSDQLVFPFGLCWRHHMELQLKSLLMELQRYQRNAIKAPNTHDLAKLWREVRPRLEEARPDDIADLDHVEEMLMQLHNADKSAQEFRYPTKDDKTPSLGEIRYIDLAAFHDSMLRLTHFFEGAGTAVYEDARMREEYERWMRDEYEY</sequence>
<dbReference type="EMBL" id="JAFBCF010000001">
    <property type="protein sequence ID" value="MBM7799369.1"/>
    <property type="molecule type" value="Genomic_DNA"/>
</dbReference>
<name>A0ABS2RN52_9ACTN</name>
<dbReference type="RefSeq" id="WP_204918078.1">
    <property type="nucleotide sequence ID" value="NZ_BAAAQP010000003.1"/>
</dbReference>
<organism evidence="1 2">
    <name type="scientific">Microlunatus panaciterrae</name>
    <dbReference type="NCBI Taxonomy" id="400768"/>
    <lineage>
        <taxon>Bacteria</taxon>
        <taxon>Bacillati</taxon>
        <taxon>Actinomycetota</taxon>
        <taxon>Actinomycetes</taxon>
        <taxon>Propionibacteriales</taxon>
        <taxon>Propionibacteriaceae</taxon>
        <taxon>Microlunatus</taxon>
    </lineage>
</organism>